<evidence type="ECO:0000313" key="3">
    <source>
        <dbReference type="WBParaSite" id="GPUH_0001320101-mRNA-1"/>
    </source>
</evidence>
<reference evidence="1 2" key="2">
    <citation type="submission" date="2018-11" db="EMBL/GenBank/DDBJ databases">
        <authorList>
            <consortium name="Pathogen Informatics"/>
        </authorList>
    </citation>
    <scope>NUCLEOTIDE SEQUENCE [LARGE SCALE GENOMIC DNA]</scope>
</reference>
<name>A0A183DWU5_9BILA</name>
<organism evidence="3">
    <name type="scientific">Gongylonema pulchrum</name>
    <dbReference type="NCBI Taxonomy" id="637853"/>
    <lineage>
        <taxon>Eukaryota</taxon>
        <taxon>Metazoa</taxon>
        <taxon>Ecdysozoa</taxon>
        <taxon>Nematoda</taxon>
        <taxon>Chromadorea</taxon>
        <taxon>Rhabditida</taxon>
        <taxon>Spirurina</taxon>
        <taxon>Spiruromorpha</taxon>
        <taxon>Spiruroidea</taxon>
        <taxon>Gongylonematidae</taxon>
        <taxon>Gongylonema</taxon>
    </lineage>
</organism>
<proteinExistence type="predicted"/>
<reference evidence="3" key="1">
    <citation type="submission" date="2016-06" db="UniProtKB">
        <authorList>
            <consortium name="WormBaseParasite"/>
        </authorList>
    </citation>
    <scope>IDENTIFICATION</scope>
</reference>
<keyword evidence="2" id="KW-1185">Reference proteome</keyword>
<gene>
    <name evidence="1" type="ORF">GPUH_LOCUS13186</name>
</gene>
<sequence length="76" mass="8642">MMDAWAAQNEKFWTSCTGHVVSQVYCLFMLMDDLESGMQQLRTVRTTTYKKLVTEEVCSALNGDGALADRRSERIC</sequence>
<dbReference type="Proteomes" id="UP000271098">
    <property type="component" value="Unassembled WGS sequence"/>
</dbReference>
<dbReference type="WBParaSite" id="GPUH_0001320101-mRNA-1">
    <property type="protein sequence ID" value="GPUH_0001320101-mRNA-1"/>
    <property type="gene ID" value="GPUH_0001320101"/>
</dbReference>
<accession>A0A183DWU5</accession>
<evidence type="ECO:0000313" key="1">
    <source>
        <dbReference type="EMBL" id="VDN21814.1"/>
    </source>
</evidence>
<dbReference type="AlphaFoldDB" id="A0A183DWU5"/>
<dbReference type="EMBL" id="UYRT01079995">
    <property type="protein sequence ID" value="VDN21814.1"/>
    <property type="molecule type" value="Genomic_DNA"/>
</dbReference>
<evidence type="ECO:0000313" key="2">
    <source>
        <dbReference type="Proteomes" id="UP000271098"/>
    </source>
</evidence>
<protein>
    <submittedName>
        <fullName evidence="3">Terpene_synth_C domain-containing protein</fullName>
    </submittedName>
</protein>